<dbReference type="OrthoDB" id="543535at2759"/>
<dbReference type="GeneID" id="5720287"/>
<dbReference type="OMA" id="SPECEVM"/>
<reference evidence="2 3" key="1">
    <citation type="journal article" date="2007" name="Science">
        <title>The Chlamydomonas genome reveals the evolution of key animal and plant functions.</title>
        <authorList>
            <person name="Merchant S.S."/>
            <person name="Prochnik S.E."/>
            <person name="Vallon O."/>
            <person name="Harris E.H."/>
            <person name="Karpowicz S.J."/>
            <person name="Witman G.B."/>
            <person name="Terry A."/>
            <person name="Salamov A."/>
            <person name="Fritz-Laylin L.K."/>
            <person name="Marechal-Drouard L."/>
            <person name="Marshall W.F."/>
            <person name="Qu L.H."/>
            <person name="Nelson D.R."/>
            <person name="Sanderfoot A.A."/>
            <person name="Spalding M.H."/>
            <person name="Kapitonov V.V."/>
            <person name="Ren Q."/>
            <person name="Ferris P."/>
            <person name="Lindquist E."/>
            <person name="Shapiro H."/>
            <person name="Lucas S.M."/>
            <person name="Grimwood J."/>
            <person name="Schmutz J."/>
            <person name="Cardol P."/>
            <person name="Cerutti H."/>
            <person name="Chanfreau G."/>
            <person name="Chen C.L."/>
            <person name="Cognat V."/>
            <person name="Croft M.T."/>
            <person name="Dent R."/>
            <person name="Dutcher S."/>
            <person name="Fernandez E."/>
            <person name="Fukuzawa H."/>
            <person name="Gonzalez-Ballester D."/>
            <person name="Gonzalez-Halphen D."/>
            <person name="Hallmann A."/>
            <person name="Hanikenne M."/>
            <person name="Hippler M."/>
            <person name="Inwood W."/>
            <person name="Jabbari K."/>
            <person name="Kalanon M."/>
            <person name="Kuras R."/>
            <person name="Lefebvre P.A."/>
            <person name="Lemaire S.D."/>
            <person name="Lobanov A.V."/>
            <person name="Lohr M."/>
            <person name="Manuell A."/>
            <person name="Meier I."/>
            <person name="Mets L."/>
            <person name="Mittag M."/>
            <person name="Mittelmeier T."/>
            <person name="Moroney J.V."/>
            <person name="Moseley J."/>
            <person name="Napoli C."/>
            <person name="Nedelcu A.M."/>
            <person name="Niyogi K."/>
            <person name="Novoselov S.V."/>
            <person name="Paulsen I.T."/>
            <person name="Pazour G."/>
            <person name="Purton S."/>
            <person name="Ral J.P."/>
            <person name="Riano-Pachon D.M."/>
            <person name="Riekhof W."/>
            <person name="Rymarquis L."/>
            <person name="Schroda M."/>
            <person name="Stern D."/>
            <person name="Umen J."/>
            <person name="Willows R."/>
            <person name="Wilson N."/>
            <person name="Zimmer S.L."/>
            <person name="Allmer J."/>
            <person name="Balk J."/>
            <person name="Bisova K."/>
            <person name="Chen C.J."/>
            <person name="Elias M."/>
            <person name="Gendler K."/>
            <person name="Hauser C."/>
            <person name="Lamb M.R."/>
            <person name="Ledford H."/>
            <person name="Long J.C."/>
            <person name="Minagawa J."/>
            <person name="Page M.D."/>
            <person name="Pan J."/>
            <person name="Pootakham W."/>
            <person name="Roje S."/>
            <person name="Rose A."/>
            <person name="Stahlberg E."/>
            <person name="Terauchi A.M."/>
            <person name="Yang P."/>
            <person name="Ball S."/>
            <person name="Bowler C."/>
            <person name="Dieckmann C.L."/>
            <person name="Gladyshev V.N."/>
            <person name="Green P."/>
            <person name="Jorgensen R."/>
            <person name="Mayfield S."/>
            <person name="Mueller-Roeber B."/>
            <person name="Rajamani S."/>
            <person name="Sayre R.T."/>
            <person name="Brokstein P."/>
            <person name="Dubchak I."/>
            <person name="Goodstein D."/>
            <person name="Hornick L."/>
            <person name="Huang Y.W."/>
            <person name="Jhaveri J."/>
            <person name="Luo Y."/>
            <person name="Martinez D."/>
            <person name="Ngau W.C."/>
            <person name="Otillar B."/>
            <person name="Poliakov A."/>
            <person name="Porter A."/>
            <person name="Szajkowski L."/>
            <person name="Werner G."/>
            <person name="Zhou K."/>
            <person name="Grigoriev I.V."/>
            <person name="Rokhsar D.S."/>
            <person name="Grossman A.R."/>
        </authorList>
    </citation>
    <scope>NUCLEOTIDE SEQUENCE [LARGE SCALE GENOMIC DNA]</scope>
    <source>
        <strain evidence="3">CC-503</strain>
    </source>
</reference>
<feature type="region of interest" description="Disordered" evidence="1">
    <location>
        <begin position="147"/>
        <end position="166"/>
    </location>
</feature>
<dbReference type="STRING" id="3055.A0A2K3DEF4"/>
<organism evidence="2 3">
    <name type="scientific">Chlamydomonas reinhardtii</name>
    <name type="common">Chlamydomonas smithii</name>
    <dbReference type="NCBI Taxonomy" id="3055"/>
    <lineage>
        <taxon>Eukaryota</taxon>
        <taxon>Viridiplantae</taxon>
        <taxon>Chlorophyta</taxon>
        <taxon>core chlorophytes</taxon>
        <taxon>Chlorophyceae</taxon>
        <taxon>CS clade</taxon>
        <taxon>Chlamydomonadales</taxon>
        <taxon>Chlamydomonadaceae</taxon>
        <taxon>Chlamydomonas</taxon>
    </lineage>
</organism>
<sequence>MGAGLDCPQGSEGLADSPASSTGWVASPTPAGAAPLPAAPAVSLATAAAPSARQAARNDTKAATDTTKRSREAAQIPKSKQNQLKELEALAAQKAEEVERLLRQNSELKFRHSILQKVVNMRDHQLKVMRGPGSGAFGGPGYTVPWGGANGAQQQQPAAPSCSGASGTNGGVCGGGGGGSGGAPGTPQNPAASDGCGTWAAGEAAGEVAGAGAGPDGGCSGAAGGGGNAVELVRGTGCGKLLAPAAPLSDAERERFRNLGKGQLIESWKNFLSDVAVPLLALETDPRDEAAAAQLAAAAAQAAYLIKGASLLAPDTLATAMQIHLESEAPGAPEPGHWLPVVRTLELSPQQEAELRAVWGLYSGVMRAVVAERGGIMATLATGVHGSTQDIVRMMSQMTVSPECEVMQTLQRNMRREKSAHLLLRGYLYGHTLTTLQFVKASVYSYPWLPDATAIVAVVAEQGAGAAAAAPGAAP</sequence>
<protein>
    <submittedName>
        <fullName evidence="2">Uncharacterized protein</fullName>
    </submittedName>
</protein>
<name>A0A2K3DEF4_CHLRE</name>
<keyword evidence="3" id="KW-1185">Reference proteome</keyword>
<dbReference type="Gramene" id="PNW78909">
    <property type="protein sequence ID" value="PNW78909"/>
    <property type="gene ID" value="CHLRE_09g394139v5"/>
</dbReference>
<proteinExistence type="predicted"/>
<accession>A0A2K3DEF4</accession>
<dbReference type="RefSeq" id="XP_042921223.1">
    <property type="nucleotide sequence ID" value="XM_043065708.1"/>
</dbReference>
<feature type="region of interest" description="Disordered" evidence="1">
    <location>
        <begin position="1"/>
        <end position="81"/>
    </location>
</feature>
<feature type="compositionally biased region" description="Low complexity" evidence="1">
    <location>
        <begin position="26"/>
        <end position="55"/>
    </location>
</feature>
<dbReference type="ExpressionAtlas" id="A0A2K3DEF4">
    <property type="expression patterns" value="baseline"/>
</dbReference>
<dbReference type="Proteomes" id="UP000006906">
    <property type="component" value="Chromosome 9"/>
</dbReference>
<evidence type="ECO:0000313" key="3">
    <source>
        <dbReference type="Proteomes" id="UP000006906"/>
    </source>
</evidence>
<dbReference type="AlphaFoldDB" id="A0A2K3DEF4"/>
<evidence type="ECO:0000313" key="2">
    <source>
        <dbReference type="EMBL" id="PNW78909.1"/>
    </source>
</evidence>
<evidence type="ECO:0000256" key="1">
    <source>
        <dbReference type="SAM" id="MobiDB-lite"/>
    </source>
</evidence>
<dbReference type="CDD" id="cd14686">
    <property type="entry name" value="bZIP"/>
    <property type="match status" value="1"/>
</dbReference>
<feature type="compositionally biased region" description="Basic and acidic residues" evidence="1">
    <location>
        <begin position="56"/>
        <end position="72"/>
    </location>
</feature>
<dbReference type="KEGG" id="cre:CHLRE_09g394139v5"/>
<gene>
    <name evidence="2" type="ORF">CHLRE_09g394139v5</name>
</gene>
<dbReference type="EMBL" id="CM008970">
    <property type="protein sequence ID" value="PNW78909.1"/>
    <property type="molecule type" value="Genomic_DNA"/>
</dbReference>
<dbReference type="InParanoid" id="A0A2K3DEF4"/>